<evidence type="ECO:0000313" key="2">
    <source>
        <dbReference type="EMBL" id="AEG18834.1"/>
    </source>
</evidence>
<feature type="transmembrane region" description="Helical" evidence="1">
    <location>
        <begin position="86"/>
        <end position="105"/>
    </location>
</feature>
<keyword evidence="1" id="KW-1133">Transmembrane helix</keyword>
<gene>
    <name evidence="2" type="ordered locus">MSWAN_1823</name>
</gene>
<dbReference type="Proteomes" id="UP000009231">
    <property type="component" value="Chromosome"/>
</dbReference>
<feature type="transmembrane region" description="Helical" evidence="1">
    <location>
        <begin position="163"/>
        <end position="184"/>
    </location>
</feature>
<sequence length="333" mass="36843">MKLDRVGIIGILMIIFGFIILTTGFLNEFLMTVLWPILSGSSDGKTVLLLCIMGSILLINSLIVNSTRIQKKPFMKGLDGKKYLKWTIIIVLFTYAVGIIIELWLRFRFGVSPFTTFISVTPTETSTSITHTHVFKSVLGYTISTLGIHVPSNIHTGSSLIQYVYPLPLIIIVTFPLVYITGLLSLNGRRGVHKLILAFAVTLALISMVDGGLFSQPAMIGLGGLLVIYFLKKPFSVKNLIKPAFIIVLIILAGFAIEIAGSNTHYHDVTVINQVEPLDLTGYNATITESTGNKTVFRMYSNMTDKEIFSSLSNSFKDKSGGFFVSWNLFSYF</sequence>
<feature type="transmembrane region" description="Helical" evidence="1">
    <location>
        <begin position="214"/>
        <end position="231"/>
    </location>
</feature>
<evidence type="ECO:0000313" key="3">
    <source>
        <dbReference type="Proteomes" id="UP000009231"/>
    </source>
</evidence>
<name>F6D4H1_METPW</name>
<dbReference type="RefSeq" id="WP_013826333.1">
    <property type="nucleotide sequence ID" value="NC_015574.1"/>
</dbReference>
<proteinExistence type="predicted"/>
<dbReference type="STRING" id="868131.MSWAN_1823"/>
<protein>
    <submittedName>
        <fullName evidence="2">Uncharacterized protein</fullName>
    </submittedName>
</protein>
<dbReference type="AlphaFoldDB" id="F6D4H1"/>
<feature type="transmembrane region" description="Helical" evidence="1">
    <location>
        <begin position="46"/>
        <end position="65"/>
    </location>
</feature>
<organism evidence="2 3">
    <name type="scientific">Methanobacterium paludis (strain DSM 25820 / JCM 18151 / SWAN1)</name>
    <dbReference type="NCBI Taxonomy" id="868131"/>
    <lineage>
        <taxon>Archaea</taxon>
        <taxon>Methanobacteriati</taxon>
        <taxon>Methanobacteriota</taxon>
        <taxon>Methanomada group</taxon>
        <taxon>Methanobacteria</taxon>
        <taxon>Methanobacteriales</taxon>
        <taxon>Methanobacteriaceae</taxon>
        <taxon>Methanobacterium</taxon>
    </lineage>
</organism>
<dbReference type="eggNOG" id="arCOG06480">
    <property type="taxonomic scope" value="Archaea"/>
</dbReference>
<accession>F6D4H1</accession>
<reference evidence="2 3" key="1">
    <citation type="journal article" date="2014" name="Int. J. Syst. Evol. Microbiol.">
        <title>Methanobacterium paludis sp. nov. and a novel strain of Methanobacterium lacus isolated from northern peatlands.</title>
        <authorList>
            <person name="Cadillo-Quiroz H."/>
            <person name="Brauer S.L."/>
            <person name="Goodson N."/>
            <person name="Yavitt J.B."/>
            <person name="Zinder S.H."/>
        </authorList>
    </citation>
    <scope>NUCLEOTIDE SEQUENCE [LARGE SCALE GENOMIC DNA]</scope>
    <source>
        <strain evidence="3">DSM 25820 / JCM 18151 / SWAN1</strain>
    </source>
</reference>
<dbReference type="EMBL" id="CP002772">
    <property type="protein sequence ID" value="AEG18834.1"/>
    <property type="molecule type" value="Genomic_DNA"/>
</dbReference>
<keyword evidence="1" id="KW-0472">Membrane</keyword>
<dbReference type="KEGG" id="mew:MSWAN_1823"/>
<dbReference type="GeneID" id="10669333"/>
<feature type="transmembrane region" description="Helical" evidence="1">
    <location>
        <begin position="243"/>
        <end position="261"/>
    </location>
</feature>
<feature type="transmembrane region" description="Helical" evidence="1">
    <location>
        <begin position="191"/>
        <end position="208"/>
    </location>
</feature>
<keyword evidence="1" id="KW-0812">Transmembrane</keyword>
<evidence type="ECO:0000256" key="1">
    <source>
        <dbReference type="SAM" id="Phobius"/>
    </source>
</evidence>
<keyword evidence="3" id="KW-1185">Reference proteome</keyword>
<feature type="transmembrane region" description="Helical" evidence="1">
    <location>
        <begin position="7"/>
        <end position="26"/>
    </location>
</feature>
<dbReference type="HOGENOM" id="CLU_848915_0_0_2"/>
<dbReference type="OrthoDB" id="81523at2157"/>